<feature type="transmembrane region" description="Helical" evidence="6">
    <location>
        <begin position="350"/>
        <end position="368"/>
    </location>
</feature>
<sequence length="524" mass="55079">MAYGVYSRQGNLDQWRTTPCKFIALAQHMWINEIVFRRSDADDRGAIRRILNTWDTERNTMTTALAANSLRRRTVVWVVALATVGLIFDGYDLVVYGTVVSKFLRDPSQIGSVTPATAGALGSYALVGVLVGALLAGSVGDILGRRKVMLFAYAWFSVGMAITAMTTTTATFGLMRFVTGLGVGALVATTGALVAEYAPKGRKNLCNAITYSGVPLGSLLAAMLAILLLQHIGWRGMFWIGALPFVTLLPIAYFKMPESVAWLVSRGRLDEARAISEQTGVEIPTLAEAPAAGVPPVPSEKAGFAGLFGSYLFPTIMLGLMSATGLVLVYSLNTWLPELMLRAGFDAKGSLSFLLVLNGGAVIGALAGSRVADRFGPKPVVAACFLIGSIAIALLTSNVPVGILLALIAIVGLGTSGTQTLIYGFVANYYRTNVRGAGVAWCAGFGRLGGVVGPLLGGLLISAGLALNSIFYVLAVIGIVGVVLTLLVPRARGPRELDAASIEPSVRPESGKLAVAPDGRVPRE</sequence>
<dbReference type="Gene3D" id="1.20.1250.20">
    <property type="entry name" value="MFS general substrate transporter like domains"/>
    <property type="match status" value="2"/>
</dbReference>
<comment type="caution">
    <text evidence="8">The sequence shown here is derived from an EMBL/GenBank/DDBJ whole genome shotgun (WGS) entry which is preliminary data.</text>
</comment>
<evidence type="ECO:0000256" key="6">
    <source>
        <dbReference type="SAM" id="Phobius"/>
    </source>
</evidence>
<dbReference type="InterPro" id="IPR036259">
    <property type="entry name" value="MFS_trans_sf"/>
</dbReference>
<feature type="transmembrane region" description="Helical" evidence="6">
    <location>
        <begin position="174"/>
        <end position="197"/>
    </location>
</feature>
<feature type="transmembrane region" description="Helical" evidence="6">
    <location>
        <begin position="403"/>
        <end position="426"/>
    </location>
</feature>
<keyword evidence="9" id="KW-1185">Reference proteome</keyword>
<evidence type="ECO:0000256" key="3">
    <source>
        <dbReference type="ARBA" id="ARBA00022989"/>
    </source>
</evidence>
<evidence type="ECO:0000256" key="1">
    <source>
        <dbReference type="ARBA" id="ARBA00004141"/>
    </source>
</evidence>
<evidence type="ECO:0000313" key="9">
    <source>
        <dbReference type="Proteomes" id="UP000055019"/>
    </source>
</evidence>
<feature type="domain" description="Major facilitator superfamily (MFS) profile" evidence="7">
    <location>
        <begin position="78"/>
        <end position="493"/>
    </location>
</feature>
<keyword evidence="4 6" id="KW-0472">Membrane</keyword>
<dbReference type="Pfam" id="PF00083">
    <property type="entry name" value="Sugar_tr"/>
    <property type="match status" value="1"/>
</dbReference>
<comment type="subcellular location">
    <subcellularLocation>
        <location evidence="1">Membrane</location>
        <topology evidence="1">Multi-pass membrane protein</topology>
    </subcellularLocation>
</comment>
<dbReference type="InterPro" id="IPR005829">
    <property type="entry name" value="Sugar_transporter_CS"/>
</dbReference>
<dbReference type="InterPro" id="IPR005828">
    <property type="entry name" value="MFS_sugar_transport-like"/>
</dbReference>
<reference evidence="8" key="1">
    <citation type="submission" date="2016-01" db="EMBL/GenBank/DDBJ databases">
        <authorList>
            <person name="Peeters C."/>
        </authorList>
    </citation>
    <scope>NUCLEOTIDE SEQUENCE [LARGE SCALE GENOMIC DNA]</scope>
    <source>
        <strain evidence="8">LMG 29317</strain>
    </source>
</reference>
<dbReference type="SUPFAM" id="SSF103473">
    <property type="entry name" value="MFS general substrate transporter"/>
    <property type="match status" value="1"/>
</dbReference>
<evidence type="ECO:0000256" key="2">
    <source>
        <dbReference type="ARBA" id="ARBA00022692"/>
    </source>
</evidence>
<proteinExistence type="predicted"/>
<feature type="transmembrane region" description="Helical" evidence="6">
    <location>
        <begin position="438"/>
        <end position="463"/>
    </location>
</feature>
<evidence type="ECO:0000259" key="7">
    <source>
        <dbReference type="PROSITE" id="PS50850"/>
    </source>
</evidence>
<dbReference type="AlphaFoldDB" id="A0A158JC28"/>
<dbReference type="PANTHER" id="PTHR23508">
    <property type="entry name" value="CARBOXYLIC ACID TRANSPORTER PROTEIN HOMOLOG"/>
    <property type="match status" value="1"/>
</dbReference>
<keyword evidence="2 6" id="KW-0812">Transmembrane</keyword>
<feature type="transmembrane region" description="Helical" evidence="6">
    <location>
        <begin position="209"/>
        <end position="230"/>
    </location>
</feature>
<accession>A0A158JC28</accession>
<feature type="transmembrane region" description="Helical" evidence="6">
    <location>
        <begin position="148"/>
        <end position="168"/>
    </location>
</feature>
<evidence type="ECO:0000256" key="4">
    <source>
        <dbReference type="ARBA" id="ARBA00023136"/>
    </source>
</evidence>
<feature type="transmembrane region" description="Helical" evidence="6">
    <location>
        <begin position="236"/>
        <end position="254"/>
    </location>
</feature>
<feature type="transmembrane region" description="Helical" evidence="6">
    <location>
        <begin position="469"/>
        <end position="488"/>
    </location>
</feature>
<feature type="region of interest" description="Disordered" evidence="5">
    <location>
        <begin position="499"/>
        <end position="524"/>
    </location>
</feature>
<organism evidence="8 9">
    <name type="scientific">Caballeronia arvi</name>
    <dbReference type="NCBI Taxonomy" id="1777135"/>
    <lineage>
        <taxon>Bacteria</taxon>
        <taxon>Pseudomonadati</taxon>
        <taxon>Pseudomonadota</taxon>
        <taxon>Betaproteobacteria</taxon>
        <taxon>Burkholderiales</taxon>
        <taxon>Burkholderiaceae</taxon>
        <taxon>Caballeronia</taxon>
    </lineage>
</organism>
<dbReference type="InterPro" id="IPR020846">
    <property type="entry name" value="MFS_dom"/>
</dbReference>
<dbReference type="Proteomes" id="UP000055019">
    <property type="component" value="Unassembled WGS sequence"/>
</dbReference>
<feature type="transmembrane region" description="Helical" evidence="6">
    <location>
        <begin position="311"/>
        <end position="330"/>
    </location>
</feature>
<dbReference type="EMBL" id="FCOM02000014">
    <property type="protein sequence ID" value="SAL65969.1"/>
    <property type="molecule type" value="Genomic_DNA"/>
</dbReference>
<dbReference type="CDD" id="cd17365">
    <property type="entry name" value="MFS_PcaK_like"/>
    <property type="match status" value="1"/>
</dbReference>
<dbReference type="PANTHER" id="PTHR23508:SF10">
    <property type="entry name" value="CARBOXYLIC ACID TRANSPORTER PROTEIN HOMOLOG"/>
    <property type="match status" value="1"/>
</dbReference>
<dbReference type="PROSITE" id="PS00217">
    <property type="entry name" value="SUGAR_TRANSPORT_2"/>
    <property type="match status" value="1"/>
</dbReference>
<protein>
    <submittedName>
        <fullName evidence="8">Major facilitator transporter</fullName>
    </submittedName>
</protein>
<dbReference type="GO" id="GO:0005886">
    <property type="term" value="C:plasma membrane"/>
    <property type="evidence" value="ECO:0007669"/>
    <property type="project" value="TreeGrafter"/>
</dbReference>
<gene>
    <name evidence="8" type="ORF">AWB74_03671</name>
</gene>
<feature type="transmembrane region" description="Helical" evidence="6">
    <location>
        <begin position="380"/>
        <end position="397"/>
    </location>
</feature>
<evidence type="ECO:0000256" key="5">
    <source>
        <dbReference type="SAM" id="MobiDB-lite"/>
    </source>
</evidence>
<dbReference type="PROSITE" id="PS50850">
    <property type="entry name" value="MFS"/>
    <property type="match status" value="1"/>
</dbReference>
<feature type="transmembrane region" description="Helical" evidence="6">
    <location>
        <begin position="116"/>
        <end position="136"/>
    </location>
</feature>
<name>A0A158JC28_9BURK</name>
<evidence type="ECO:0000313" key="8">
    <source>
        <dbReference type="EMBL" id="SAL65969.1"/>
    </source>
</evidence>
<keyword evidence="3 6" id="KW-1133">Transmembrane helix</keyword>
<dbReference type="GO" id="GO:0046943">
    <property type="term" value="F:carboxylic acid transmembrane transporter activity"/>
    <property type="evidence" value="ECO:0007669"/>
    <property type="project" value="TreeGrafter"/>
</dbReference>
<feature type="transmembrane region" description="Helical" evidence="6">
    <location>
        <begin position="75"/>
        <end position="96"/>
    </location>
</feature>